<gene>
    <name evidence="1" type="ORF">XTGNCPPB3709_3460</name>
</gene>
<name>A0A1M4L8H1_9XANT</name>
<dbReference type="RefSeq" id="WP_009611488.1">
    <property type="nucleotide sequence ID" value="NZ_FLTU01000287.1"/>
</dbReference>
<dbReference type="EMBL" id="FLUK01000287">
    <property type="protein sequence ID" value="SBV89497.1"/>
    <property type="molecule type" value="Genomic_DNA"/>
</dbReference>
<accession>A0A1M4L8H1</accession>
<evidence type="ECO:0000313" key="1">
    <source>
        <dbReference type="EMBL" id="SBV89497.1"/>
    </source>
</evidence>
<evidence type="ECO:0000313" key="2">
    <source>
        <dbReference type="Proteomes" id="UP000184997"/>
    </source>
</evidence>
<dbReference type="Proteomes" id="UP000184997">
    <property type="component" value="Unassembled WGS sequence"/>
</dbReference>
<dbReference type="AlphaFoldDB" id="A0A1M4L8H1"/>
<proteinExistence type="predicted"/>
<organism evidence="1 2">
    <name type="scientific">Xanthomonas graminis pv. graminis</name>
    <dbReference type="NCBI Taxonomy" id="134874"/>
    <lineage>
        <taxon>Bacteria</taxon>
        <taxon>Pseudomonadati</taxon>
        <taxon>Pseudomonadota</taxon>
        <taxon>Gammaproteobacteria</taxon>
        <taxon>Lysobacterales</taxon>
        <taxon>Lysobacteraceae</taxon>
        <taxon>Xanthomonas</taxon>
        <taxon>Xanthomonas translucens group</taxon>
        <taxon>Xanthomonas graminis</taxon>
    </lineage>
</organism>
<sequence>MSVGFGPPYRLRLLAERSVRDNASNRSTDPTALPGVVRMSGSLKRGCRSRFLLERGVLDDASIAVHDGPAALPASRA</sequence>
<protein>
    <submittedName>
        <fullName evidence="1">Uncharacterized protein</fullName>
    </submittedName>
</protein>
<reference evidence="2" key="1">
    <citation type="submission" date="2016-07" db="EMBL/GenBank/DDBJ databases">
        <authorList>
            <person name="Florea S."/>
            <person name="Webb J.S."/>
            <person name="Jaromczyk J."/>
            <person name="Schardl C.L."/>
        </authorList>
    </citation>
    <scope>NUCLEOTIDE SEQUENCE [LARGE SCALE GENOMIC DNA]</scope>
</reference>